<keyword evidence="1" id="KW-1133">Transmembrane helix</keyword>
<feature type="domain" description="F-box" evidence="2">
    <location>
        <begin position="44"/>
        <end position="90"/>
    </location>
</feature>
<dbReference type="InterPro" id="IPR017451">
    <property type="entry name" value="F-box-assoc_interact_dom"/>
</dbReference>
<dbReference type="InParanoid" id="A0A2P5B9B5"/>
<dbReference type="Pfam" id="PF00646">
    <property type="entry name" value="F-box"/>
    <property type="match status" value="1"/>
</dbReference>
<dbReference type="InterPro" id="IPR036047">
    <property type="entry name" value="F-box-like_dom_sf"/>
</dbReference>
<feature type="transmembrane region" description="Helical" evidence="1">
    <location>
        <begin position="6"/>
        <end position="27"/>
    </location>
</feature>
<dbReference type="PANTHER" id="PTHR31672:SF13">
    <property type="entry name" value="F-BOX PROTEIN CPR30-LIKE"/>
    <property type="match status" value="1"/>
</dbReference>
<dbReference type="Gene3D" id="1.20.1280.50">
    <property type="match status" value="1"/>
</dbReference>
<protein>
    <submittedName>
        <fullName evidence="3">F-box domain containing protein</fullName>
    </submittedName>
</protein>
<dbReference type="AlphaFoldDB" id="A0A2P5B9B5"/>
<dbReference type="SUPFAM" id="SSF117281">
    <property type="entry name" value="Kelch motif"/>
    <property type="match status" value="1"/>
</dbReference>
<evidence type="ECO:0000256" key="1">
    <source>
        <dbReference type="SAM" id="Phobius"/>
    </source>
</evidence>
<dbReference type="Pfam" id="PF07734">
    <property type="entry name" value="FBA_1"/>
    <property type="match status" value="1"/>
</dbReference>
<dbReference type="OrthoDB" id="1867629at2759"/>
<keyword evidence="1" id="KW-0472">Membrane</keyword>
<dbReference type="EMBL" id="JXTC01000574">
    <property type="protein sequence ID" value="PON45387.1"/>
    <property type="molecule type" value="Genomic_DNA"/>
</dbReference>
<organism evidence="3 4">
    <name type="scientific">Trema orientale</name>
    <name type="common">Charcoal tree</name>
    <name type="synonym">Celtis orientalis</name>
    <dbReference type="NCBI Taxonomy" id="63057"/>
    <lineage>
        <taxon>Eukaryota</taxon>
        <taxon>Viridiplantae</taxon>
        <taxon>Streptophyta</taxon>
        <taxon>Embryophyta</taxon>
        <taxon>Tracheophyta</taxon>
        <taxon>Spermatophyta</taxon>
        <taxon>Magnoliopsida</taxon>
        <taxon>eudicotyledons</taxon>
        <taxon>Gunneridae</taxon>
        <taxon>Pentapetalae</taxon>
        <taxon>rosids</taxon>
        <taxon>fabids</taxon>
        <taxon>Rosales</taxon>
        <taxon>Cannabaceae</taxon>
        <taxon>Trema</taxon>
    </lineage>
</organism>
<proteinExistence type="predicted"/>
<dbReference type="PANTHER" id="PTHR31672">
    <property type="entry name" value="BNACNNG10540D PROTEIN"/>
    <property type="match status" value="1"/>
</dbReference>
<keyword evidence="4" id="KW-1185">Reference proteome</keyword>
<comment type="caution">
    <text evidence="3">The sequence shown here is derived from an EMBL/GenBank/DDBJ whole genome shotgun (WGS) entry which is preliminary data.</text>
</comment>
<dbReference type="SMART" id="SM00256">
    <property type="entry name" value="FBOX"/>
    <property type="match status" value="1"/>
</dbReference>
<evidence type="ECO:0000259" key="2">
    <source>
        <dbReference type="PROSITE" id="PS50181"/>
    </source>
</evidence>
<dbReference type="SUPFAM" id="SSF81383">
    <property type="entry name" value="F-box domain"/>
    <property type="match status" value="1"/>
</dbReference>
<dbReference type="InterPro" id="IPR001810">
    <property type="entry name" value="F-box_dom"/>
</dbReference>
<dbReference type="CDD" id="cd22157">
    <property type="entry name" value="F-box_AtFBW1-like"/>
    <property type="match status" value="1"/>
</dbReference>
<dbReference type="NCBIfam" id="TIGR01640">
    <property type="entry name" value="F_box_assoc_1"/>
    <property type="match status" value="1"/>
</dbReference>
<dbReference type="Proteomes" id="UP000237000">
    <property type="component" value="Unassembled WGS sequence"/>
</dbReference>
<evidence type="ECO:0000313" key="3">
    <source>
        <dbReference type="EMBL" id="PON45387.1"/>
    </source>
</evidence>
<dbReference type="PROSITE" id="PS50181">
    <property type="entry name" value="FBOX"/>
    <property type="match status" value="1"/>
</dbReference>
<keyword evidence="1" id="KW-0812">Transmembrane</keyword>
<dbReference type="STRING" id="63057.A0A2P5B9B5"/>
<accession>A0A2P5B9B5</accession>
<name>A0A2P5B9B5_TREOI</name>
<sequence length="424" mass="48721">MVPSSSSFLSGFFISISSSILAFFYFLTKLGRRKTGREENVGERKMPKNIPEEVIIELLSRLPSKSLVRFRAVCKAWNTLIRDTHFISKHLHQYSPSNDKNNGGSVLVNYCCPFSRTDVVLLLSSDTHAAISIFRLPCVMNFESMKVVGSCNGLLCVTDDENGPSMRSRIVLWNPSIRKFRVLPKCGVGSANLRSEKVNGVVLGFGYHPIVDDYRIVRIVSLQHFGRSCFRAEVYSLRTDSWIEIDAMRCRIYESYCVALNGVLYWIAFGRGVEDYEFILSFDMSDWVFRRIELPDFNFSEDGICTRLAVLKESLYLITYNHRGRQKVFDVWLRNGHGDWTRELTIGPLFGIEKPLGFDMYGRVYMENHKGKLDLYNPSTQEITHLPTHGLLHTLEVFCYKESIVSTDQRFEVVEESKNLIMLL</sequence>
<reference evidence="4" key="1">
    <citation type="submission" date="2016-06" db="EMBL/GenBank/DDBJ databases">
        <title>Parallel loss of symbiosis genes in relatives of nitrogen-fixing non-legume Parasponia.</title>
        <authorList>
            <person name="Van Velzen R."/>
            <person name="Holmer R."/>
            <person name="Bu F."/>
            <person name="Rutten L."/>
            <person name="Van Zeijl A."/>
            <person name="Liu W."/>
            <person name="Santuari L."/>
            <person name="Cao Q."/>
            <person name="Sharma T."/>
            <person name="Shen D."/>
            <person name="Roswanjaya Y."/>
            <person name="Wardhani T."/>
            <person name="Kalhor M.S."/>
            <person name="Jansen J."/>
            <person name="Van den Hoogen J."/>
            <person name="Gungor B."/>
            <person name="Hartog M."/>
            <person name="Hontelez J."/>
            <person name="Verver J."/>
            <person name="Yang W.-C."/>
            <person name="Schijlen E."/>
            <person name="Repin R."/>
            <person name="Schilthuizen M."/>
            <person name="Schranz E."/>
            <person name="Heidstra R."/>
            <person name="Miyata K."/>
            <person name="Fedorova E."/>
            <person name="Kohlen W."/>
            <person name="Bisseling T."/>
            <person name="Smit S."/>
            <person name="Geurts R."/>
        </authorList>
    </citation>
    <scope>NUCLEOTIDE SEQUENCE [LARGE SCALE GENOMIC DNA]</scope>
    <source>
        <strain evidence="4">cv. RG33-2</strain>
    </source>
</reference>
<dbReference type="InterPro" id="IPR006527">
    <property type="entry name" value="F-box-assoc_dom_typ1"/>
</dbReference>
<evidence type="ECO:0000313" key="4">
    <source>
        <dbReference type="Proteomes" id="UP000237000"/>
    </source>
</evidence>
<dbReference type="InterPro" id="IPR050796">
    <property type="entry name" value="SCF_F-box_component"/>
</dbReference>
<dbReference type="InterPro" id="IPR015915">
    <property type="entry name" value="Kelch-typ_b-propeller"/>
</dbReference>
<gene>
    <name evidence="3" type="ORF">TorRG33x02_328790</name>
</gene>